<name>A0A913ZJF2_PATMI</name>
<evidence type="ECO:0000256" key="10">
    <source>
        <dbReference type="ARBA" id="ARBA00068717"/>
    </source>
</evidence>
<dbReference type="PANTHER" id="PTHR24322:SF746">
    <property type="entry name" value="SHORT CHAIN DEHYDROGENASE_REDUCTASE FAMILY 16C MEMBER 5"/>
    <property type="match status" value="1"/>
</dbReference>
<evidence type="ECO:0000256" key="5">
    <source>
        <dbReference type="ARBA" id="ARBA00022989"/>
    </source>
</evidence>
<evidence type="ECO:0000256" key="2">
    <source>
        <dbReference type="ARBA" id="ARBA00006484"/>
    </source>
</evidence>
<keyword evidence="7" id="KW-0443">Lipid metabolism</keyword>
<evidence type="ECO:0000256" key="9">
    <source>
        <dbReference type="ARBA" id="ARBA00059620"/>
    </source>
</evidence>
<dbReference type="PANTHER" id="PTHR24322">
    <property type="entry name" value="PKSB"/>
    <property type="match status" value="1"/>
</dbReference>
<dbReference type="Pfam" id="PF00106">
    <property type="entry name" value="adh_short"/>
    <property type="match status" value="1"/>
</dbReference>
<accession>A0A913ZJF2</accession>
<proteinExistence type="inferred from homology"/>
<dbReference type="OMA" id="RNEICLI"/>
<evidence type="ECO:0000256" key="1">
    <source>
        <dbReference type="ARBA" id="ARBA00004141"/>
    </source>
</evidence>
<evidence type="ECO:0000313" key="13">
    <source>
        <dbReference type="Proteomes" id="UP000887568"/>
    </source>
</evidence>
<dbReference type="GO" id="GO:0016020">
    <property type="term" value="C:membrane"/>
    <property type="evidence" value="ECO:0007669"/>
    <property type="project" value="UniProtKB-SubCell"/>
</dbReference>
<dbReference type="Gene3D" id="3.40.50.720">
    <property type="entry name" value="NAD(P)-binding Rossmann-like Domain"/>
    <property type="match status" value="1"/>
</dbReference>
<dbReference type="GeneID" id="119724481"/>
<keyword evidence="8" id="KW-0472">Membrane</keyword>
<dbReference type="OrthoDB" id="6251714at2759"/>
<keyword evidence="6" id="KW-0560">Oxidoreductase</keyword>
<organism evidence="12 13">
    <name type="scientific">Patiria miniata</name>
    <name type="common">Bat star</name>
    <name type="synonym">Asterina miniata</name>
    <dbReference type="NCBI Taxonomy" id="46514"/>
    <lineage>
        <taxon>Eukaryota</taxon>
        <taxon>Metazoa</taxon>
        <taxon>Echinodermata</taxon>
        <taxon>Eleutherozoa</taxon>
        <taxon>Asterozoa</taxon>
        <taxon>Asteroidea</taxon>
        <taxon>Valvatacea</taxon>
        <taxon>Valvatida</taxon>
        <taxon>Asterinidae</taxon>
        <taxon>Patiria</taxon>
    </lineage>
</organism>
<comment type="similarity">
    <text evidence="2">Belongs to the short-chain dehydrogenases/reductases (SDR) family.</text>
</comment>
<dbReference type="GO" id="GO:0052650">
    <property type="term" value="F:all-trans-retinol dehydrogenase (NADP+) activity"/>
    <property type="evidence" value="ECO:0007669"/>
    <property type="project" value="UniProtKB-ARBA"/>
</dbReference>
<comment type="function">
    <text evidence="9">Catalyzes the reduction of all-trans-retinal to all-trans-retinol in the presence of NADPH.</text>
</comment>
<dbReference type="InterPro" id="IPR002347">
    <property type="entry name" value="SDR_fam"/>
</dbReference>
<evidence type="ECO:0000256" key="3">
    <source>
        <dbReference type="ARBA" id="ARBA00022692"/>
    </source>
</evidence>
<dbReference type="InterPro" id="IPR036291">
    <property type="entry name" value="NAD(P)-bd_dom_sf"/>
</dbReference>
<keyword evidence="5" id="KW-1133">Transmembrane helix</keyword>
<comment type="subcellular location">
    <subcellularLocation>
        <location evidence="1">Membrane</location>
        <topology evidence="1">Multi-pass membrane protein</topology>
    </subcellularLocation>
</comment>
<evidence type="ECO:0000313" key="12">
    <source>
        <dbReference type="EnsemblMetazoa" id="XP_038051479.1"/>
    </source>
</evidence>
<dbReference type="SUPFAM" id="SSF51735">
    <property type="entry name" value="NAD(P)-binding Rossmann-fold domains"/>
    <property type="match status" value="1"/>
</dbReference>
<dbReference type="AlphaFoldDB" id="A0A913ZJF2"/>
<keyword evidence="4" id="KW-0521">NADP</keyword>
<reference evidence="12" key="1">
    <citation type="submission" date="2022-11" db="UniProtKB">
        <authorList>
            <consortium name="EnsemblMetazoa"/>
        </authorList>
    </citation>
    <scope>IDENTIFICATION</scope>
</reference>
<dbReference type="PRINTS" id="PR00081">
    <property type="entry name" value="GDHRDH"/>
</dbReference>
<dbReference type="FunFam" id="3.40.50.720:FF:000131">
    <property type="entry name" value="Short-chain dehydrogenase/reductase 3"/>
    <property type="match status" value="1"/>
</dbReference>
<dbReference type="GO" id="GO:0005811">
    <property type="term" value="C:lipid droplet"/>
    <property type="evidence" value="ECO:0007669"/>
    <property type="project" value="TreeGrafter"/>
</dbReference>
<evidence type="ECO:0000256" key="7">
    <source>
        <dbReference type="ARBA" id="ARBA00023098"/>
    </source>
</evidence>
<dbReference type="CDD" id="cd05339">
    <property type="entry name" value="17beta-HSDXI-like_SDR_c"/>
    <property type="match status" value="1"/>
</dbReference>
<sequence length="323" mass="35770">MLAEGVLVFFLAIWYFLESFVKTCVDLFAPLSIRRPKDVTCEIALVTGGGAGLGRLMAIELAKLGATVVIWDVNQHGNEETARIIRELDAGDVLAYTVDVSKAEQVYAAADRVRQEVGDVTMLVNNAGVAHYKPVLECSDRLIQKMVDVNAISHFWLLKTFLPAMKEANHGHIVTIAGTAAYFPIRHMGAYTSSVCAAVGIHDAIQVDLTFENKTGIKMTLVCPSLIATNMILGRINYGTASITSPEEAARIIIEGVILNKRMVCVPKRVLIYTVMKSLIPVKFLVRMLRFRKIEDPLINKHGVRYDVTDDEESDKNDDFENL</sequence>
<evidence type="ECO:0000256" key="8">
    <source>
        <dbReference type="ARBA" id="ARBA00023136"/>
    </source>
</evidence>
<evidence type="ECO:0000256" key="4">
    <source>
        <dbReference type="ARBA" id="ARBA00022857"/>
    </source>
</evidence>
<keyword evidence="13" id="KW-1185">Reference proteome</keyword>
<protein>
    <recommendedName>
        <fullName evidence="10">Short-chain dehydrogenase/reductase 3</fullName>
    </recommendedName>
    <alternativeName>
        <fullName evidence="11">Retinal short-chain dehydrogenase/reductase 1</fullName>
    </alternativeName>
</protein>
<evidence type="ECO:0000256" key="11">
    <source>
        <dbReference type="ARBA" id="ARBA00082544"/>
    </source>
</evidence>
<keyword evidence="3" id="KW-0812">Transmembrane</keyword>
<dbReference type="Proteomes" id="UP000887568">
    <property type="component" value="Unplaced"/>
</dbReference>
<evidence type="ECO:0000256" key="6">
    <source>
        <dbReference type="ARBA" id="ARBA00023002"/>
    </source>
</evidence>
<dbReference type="EnsemblMetazoa" id="XM_038195551.1">
    <property type="protein sequence ID" value="XP_038051479.1"/>
    <property type="gene ID" value="LOC119724481"/>
</dbReference>
<dbReference type="RefSeq" id="XP_038051479.1">
    <property type="nucleotide sequence ID" value="XM_038195551.1"/>
</dbReference>